<feature type="domain" description="Fe/B12 periplasmic-binding" evidence="2">
    <location>
        <begin position="24"/>
        <end position="278"/>
    </location>
</feature>
<sequence length="279" mass="28320">MRALRLAALAALLAAPLAAEPAQRVLSVGGAVTETVFALGAGDRVVARDTTSTWPPEVEDLPDVGYVRRLSPEGVLSVAPDLILAEEGAGPPETVRILEAAEIPFVTIPDATDAAGVAAKIEAVGAALGLEERAADLAAEVQAEIAAIEERSAGVERPARVLFLLSAEGGRLLASGTETAADAMIRLAGGANAVTGFTGYKPLTDEAVLAAAPDVVLMMEGRAEGHGGSGVLSHPALAATPAGRDGRLVEMNGLYLLGFGPRTAQAVADLHRALYPGEG</sequence>
<proteinExistence type="predicted"/>
<name>A0A365U711_9RHOB</name>
<feature type="chain" id="PRO_5016702716" evidence="1">
    <location>
        <begin position="20"/>
        <end position="279"/>
    </location>
</feature>
<dbReference type="InterPro" id="IPR050902">
    <property type="entry name" value="ABC_Transporter_SBP"/>
</dbReference>
<protein>
    <submittedName>
        <fullName evidence="3">Hemin ABC transporter substrate-binding protein</fullName>
    </submittedName>
</protein>
<evidence type="ECO:0000313" key="3">
    <source>
        <dbReference type="EMBL" id="RBI83255.1"/>
    </source>
</evidence>
<dbReference type="Gene3D" id="3.40.50.1980">
    <property type="entry name" value="Nitrogenase molybdenum iron protein domain"/>
    <property type="match status" value="2"/>
</dbReference>
<dbReference type="PANTHER" id="PTHR30535:SF4">
    <property type="entry name" value="HEMIN-BINDING PERIPLASMIC PROTEIN HMUT"/>
    <property type="match status" value="1"/>
</dbReference>
<dbReference type="InterPro" id="IPR002491">
    <property type="entry name" value="ABC_transptr_periplasmic_BD"/>
</dbReference>
<dbReference type="RefSeq" id="WP_113290631.1">
    <property type="nucleotide sequence ID" value="NZ_QNTQ01000020.1"/>
</dbReference>
<dbReference type="PANTHER" id="PTHR30535">
    <property type="entry name" value="VITAMIN B12-BINDING PROTEIN"/>
    <property type="match status" value="1"/>
</dbReference>
<evidence type="ECO:0000259" key="2">
    <source>
        <dbReference type="PROSITE" id="PS50983"/>
    </source>
</evidence>
<dbReference type="CDD" id="cd01149">
    <property type="entry name" value="HutB"/>
    <property type="match status" value="1"/>
</dbReference>
<dbReference type="AlphaFoldDB" id="A0A365U711"/>
<evidence type="ECO:0000256" key="1">
    <source>
        <dbReference type="SAM" id="SignalP"/>
    </source>
</evidence>
<comment type="caution">
    <text evidence="3">The sequence shown here is derived from an EMBL/GenBank/DDBJ whole genome shotgun (WGS) entry which is preliminary data.</text>
</comment>
<keyword evidence="1" id="KW-0732">Signal</keyword>
<evidence type="ECO:0000313" key="4">
    <source>
        <dbReference type="Proteomes" id="UP000253370"/>
    </source>
</evidence>
<dbReference type="OrthoDB" id="9797736at2"/>
<feature type="signal peptide" evidence="1">
    <location>
        <begin position="1"/>
        <end position="19"/>
    </location>
</feature>
<organism evidence="3 4">
    <name type="scientific">Rhodosalinus halophilus</name>
    <dbReference type="NCBI Taxonomy" id="2259333"/>
    <lineage>
        <taxon>Bacteria</taxon>
        <taxon>Pseudomonadati</taxon>
        <taxon>Pseudomonadota</taxon>
        <taxon>Alphaproteobacteria</taxon>
        <taxon>Rhodobacterales</taxon>
        <taxon>Paracoccaceae</taxon>
        <taxon>Rhodosalinus</taxon>
    </lineage>
</organism>
<keyword evidence="4" id="KW-1185">Reference proteome</keyword>
<dbReference type="Proteomes" id="UP000253370">
    <property type="component" value="Unassembled WGS sequence"/>
</dbReference>
<accession>A0A365U711</accession>
<reference evidence="3 4" key="1">
    <citation type="submission" date="2018-07" db="EMBL/GenBank/DDBJ databases">
        <title>Rhodosalinus sp. strain E84T genomic sequence and assembly.</title>
        <authorList>
            <person name="Liu Z.-W."/>
            <person name="Lu D.-C."/>
        </authorList>
    </citation>
    <scope>NUCLEOTIDE SEQUENCE [LARGE SCALE GENOMIC DNA]</scope>
    <source>
        <strain evidence="3 4">E84</strain>
    </source>
</reference>
<gene>
    <name evidence="3" type="ORF">DRV85_16780</name>
</gene>
<dbReference type="PROSITE" id="PS50983">
    <property type="entry name" value="FE_B12_PBP"/>
    <property type="match status" value="1"/>
</dbReference>
<dbReference type="Pfam" id="PF01497">
    <property type="entry name" value="Peripla_BP_2"/>
    <property type="match status" value="1"/>
</dbReference>
<dbReference type="SUPFAM" id="SSF53807">
    <property type="entry name" value="Helical backbone' metal receptor"/>
    <property type="match status" value="1"/>
</dbReference>
<dbReference type="EMBL" id="QNTQ01000020">
    <property type="protein sequence ID" value="RBI83255.1"/>
    <property type="molecule type" value="Genomic_DNA"/>
</dbReference>